<evidence type="ECO:0000313" key="2">
    <source>
        <dbReference type="Proteomes" id="UP000177025"/>
    </source>
</evidence>
<comment type="caution">
    <text evidence="1">The sequence shown here is derived from an EMBL/GenBank/DDBJ whole genome shotgun (WGS) entry which is preliminary data.</text>
</comment>
<reference evidence="1 2" key="1">
    <citation type="journal article" date="2016" name="Nat. Commun.">
        <title>Thousands of microbial genomes shed light on interconnected biogeochemical processes in an aquifer system.</title>
        <authorList>
            <person name="Anantharaman K."/>
            <person name="Brown C.T."/>
            <person name="Hug L.A."/>
            <person name="Sharon I."/>
            <person name="Castelle C.J."/>
            <person name="Probst A.J."/>
            <person name="Thomas B.C."/>
            <person name="Singh A."/>
            <person name="Wilkins M.J."/>
            <person name="Karaoz U."/>
            <person name="Brodie E.L."/>
            <person name="Williams K.H."/>
            <person name="Hubbard S.S."/>
            <person name="Banfield J.F."/>
        </authorList>
    </citation>
    <scope>NUCLEOTIDE SEQUENCE [LARGE SCALE GENOMIC DNA]</scope>
</reference>
<dbReference type="Proteomes" id="UP000177025">
    <property type="component" value="Unassembled WGS sequence"/>
</dbReference>
<dbReference type="EMBL" id="MEUM01000118">
    <property type="protein sequence ID" value="OGC41192.1"/>
    <property type="molecule type" value="Genomic_DNA"/>
</dbReference>
<gene>
    <name evidence="1" type="ORF">A2Y85_05155</name>
</gene>
<accession>A0A1F4U8E8</accession>
<proteinExistence type="predicted"/>
<name>A0A1F4U8E8_UNCW3</name>
<sequence>MTKISENLCDESHRYNNCCVFYIIFRKNKTITKNLAYILILQSHHIHLSIEVKNKTVLANRYSVIGKKLMLDTSGN</sequence>
<evidence type="ECO:0000313" key="1">
    <source>
        <dbReference type="EMBL" id="OGC41192.1"/>
    </source>
</evidence>
<organism evidence="1 2">
    <name type="scientific">candidate division WOR-3 bacterium RBG_13_43_14</name>
    <dbReference type="NCBI Taxonomy" id="1802590"/>
    <lineage>
        <taxon>Bacteria</taxon>
        <taxon>Bacteria division WOR-3</taxon>
    </lineage>
</organism>
<protein>
    <submittedName>
        <fullName evidence="1">Uncharacterized protein</fullName>
    </submittedName>
</protein>
<dbReference type="AlphaFoldDB" id="A0A1F4U8E8"/>